<dbReference type="EMBL" id="AP027151">
    <property type="protein sequence ID" value="BDV43548.1"/>
    <property type="molecule type" value="Genomic_DNA"/>
</dbReference>
<accession>A0ABN6VT60</accession>
<evidence type="ECO:0000313" key="5">
    <source>
        <dbReference type="Proteomes" id="UP001317705"/>
    </source>
</evidence>
<dbReference type="Proteomes" id="UP001317705">
    <property type="component" value="Chromosome"/>
</dbReference>
<protein>
    <recommendedName>
        <fullName evidence="3">DUF4124 domain-containing protein</fullName>
    </recommendedName>
</protein>
<name>A0ABN6VT60_9BACT</name>
<feature type="domain" description="DUF4124" evidence="3">
    <location>
        <begin position="8"/>
        <end position="58"/>
    </location>
</feature>
<dbReference type="RefSeq" id="WP_281999675.1">
    <property type="nucleotide sequence ID" value="NZ_AP027151.1"/>
</dbReference>
<organism evidence="4 5">
    <name type="scientific">Geotalea uraniireducens</name>
    <dbReference type="NCBI Taxonomy" id="351604"/>
    <lineage>
        <taxon>Bacteria</taxon>
        <taxon>Pseudomonadati</taxon>
        <taxon>Thermodesulfobacteriota</taxon>
        <taxon>Desulfuromonadia</taxon>
        <taxon>Geobacterales</taxon>
        <taxon>Geobacteraceae</taxon>
        <taxon>Geotalea</taxon>
    </lineage>
</organism>
<gene>
    <name evidence="4" type="ORF">GURASL_24710</name>
</gene>
<dbReference type="InterPro" id="IPR025392">
    <property type="entry name" value="DUF4124"/>
</dbReference>
<keyword evidence="1" id="KW-0175">Coiled coil</keyword>
<evidence type="ECO:0000256" key="2">
    <source>
        <dbReference type="SAM" id="MobiDB-lite"/>
    </source>
</evidence>
<keyword evidence="5" id="KW-1185">Reference proteome</keyword>
<evidence type="ECO:0000256" key="1">
    <source>
        <dbReference type="SAM" id="Coils"/>
    </source>
</evidence>
<evidence type="ECO:0000313" key="4">
    <source>
        <dbReference type="EMBL" id="BDV43548.1"/>
    </source>
</evidence>
<proteinExistence type="predicted"/>
<feature type="region of interest" description="Disordered" evidence="2">
    <location>
        <begin position="63"/>
        <end position="99"/>
    </location>
</feature>
<sequence>MIRYLIALLVLLIAVPAFADIYRWVDERGTVNFTEDFSKIPAKYRKRVKVIPDQGTVAPEVIETSGEGKAEEKKPAVAEPVGNSPAASKQAVEKKKELYGGKDEDTWRTEFEKIRAEIKSYEDEISDRKARLANPDNLSRAEYLGLQLGMKRLDEKVASLKEKLAALEETARRAGVPPEVWK</sequence>
<reference evidence="4 5" key="1">
    <citation type="submission" date="2022-12" db="EMBL/GenBank/DDBJ databases">
        <title>Polyphasic characterization of Geotalea uranireducens NIT-SL11 newly isolated from a complex of sewage sludge and microbially reduced graphene oxide.</title>
        <authorList>
            <person name="Xie L."/>
            <person name="Yoshida N."/>
            <person name="Meng L."/>
        </authorList>
    </citation>
    <scope>NUCLEOTIDE SEQUENCE [LARGE SCALE GENOMIC DNA]</scope>
    <source>
        <strain evidence="4 5">NIT-SL11</strain>
    </source>
</reference>
<evidence type="ECO:0000259" key="3">
    <source>
        <dbReference type="Pfam" id="PF13511"/>
    </source>
</evidence>
<feature type="compositionally biased region" description="Basic and acidic residues" evidence="2">
    <location>
        <begin position="66"/>
        <end position="76"/>
    </location>
</feature>
<feature type="coiled-coil region" evidence="1">
    <location>
        <begin position="104"/>
        <end position="170"/>
    </location>
</feature>
<dbReference type="Pfam" id="PF13511">
    <property type="entry name" value="DUF4124"/>
    <property type="match status" value="1"/>
</dbReference>